<protein>
    <submittedName>
        <fullName evidence="1">Glycosyl transferase</fullName>
    </submittedName>
</protein>
<proteinExistence type="predicted"/>
<dbReference type="Gene3D" id="3.90.550.10">
    <property type="entry name" value="Spore Coat Polysaccharide Biosynthesis Protein SpsA, Chain A"/>
    <property type="match status" value="1"/>
</dbReference>
<dbReference type="AlphaFoldDB" id="A0A563U1E2"/>
<evidence type="ECO:0000313" key="1">
    <source>
        <dbReference type="EMBL" id="TWR25383.1"/>
    </source>
</evidence>
<comment type="caution">
    <text evidence="1">The sequence shown here is derived from an EMBL/GenBank/DDBJ whole genome shotgun (WGS) entry which is preliminary data.</text>
</comment>
<dbReference type="OrthoDB" id="759053at2"/>
<dbReference type="InterPro" id="IPR029044">
    <property type="entry name" value="Nucleotide-diphossugar_trans"/>
</dbReference>
<keyword evidence="2" id="KW-1185">Reference proteome</keyword>
<accession>A0A563U1E2</accession>
<dbReference type="GO" id="GO:0016740">
    <property type="term" value="F:transferase activity"/>
    <property type="evidence" value="ECO:0007669"/>
    <property type="project" value="UniProtKB-KW"/>
</dbReference>
<sequence>MSPGKLLYNLYYRPLGFLRKLFEVGIFNYVDIRRSQSKMIAGSLTINEIVNGLDKATYEVYFLTGKRYWYQTAFCLYSLQKVCTTIRITAKFIDDGSINEKLKKQIIKQFPSSIVITAADTEALLDAGLPWQSYPRIRAKRETYPHLKKLTDVHIHSGDWKLVLDSDMLFFKYPKELLDWINNPSKPFFLKDPITSYHYSFNLMEELTGKRITPNLNVGVIGLNSKKINWDALENWIAELEKKEGTSYLLEQALSAMIVAGEDIIIADPSVYMVMPCEQEVRQLTSALHHYVAQSKEWYYKLAWKSIA</sequence>
<evidence type="ECO:0000313" key="2">
    <source>
        <dbReference type="Proteomes" id="UP000318010"/>
    </source>
</evidence>
<name>A0A563U1E2_9SPHI</name>
<keyword evidence="1" id="KW-0808">Transferase</keyword>
<dbReference type="RefSeq" id="WP_146271814.1">
    <property type="nucleotide sequence ID" value="NZ_VOEI01000004.1"/>
</dbReference>
<dbReference type="Proteomes" id="UP000318010">
    <property type="component" value="Unassembled WGS sequence"/>
</dbReference>
<dbReference type="SUPFAM" id="SSF53448">
    <property type="entry name" value="Nucleotide-diphospho-sugar transferases"/>
    <property type="match status" value="1"/>
</dbReference>
<dbReference type="EMBL" id="VOEI01000004">
    <property type="protein sequence ID" value="TWR25383.1"/>
    <property type="molecule type" value="Genomic_DNA"/>
</dbReference>
<gene>
    <name evidence="1" type="ORF">FPZ42_12320</name>
</gene>
<reference evidence="1 2" key="1">
    <citation type="submission" date="2019-07" db="EMBL/GenBank/DDBJ databases">
        <authorList>
            <person name="Kim J."/>
        </authorList>
    </citation>
    <scope>NUCLEOTIDE SEQUENCE [LARGE SCALE GENOMIC DNA]</scope>
    <source>
        <strain evidence="1 2">MJ1a</strain>
    </source>
</reference>
<organism evidence="1 2">
    <name type="scientific">Mucilaginibacter achroorhodeus</name>
    <dbReference type="NCBI Taxonomy" id="2599294"/>
    <lineage>
        <taxon>Bacteria</taxon>
        <taxon>Pseudomonadati</taxon>
        <taxon>Bacteroidota</taxon>
        <taxon>Sphingobacteriia</taxon>
        <taxon>Sphingobacteriales</taxon>
        <taxon>Sphingobacteriaceae</taxon>
        <taxon>Mucilaginibacter</taxon>
    </lineage>
</organism>